<gene>
    <name evidence="2" type="ORF">BLNAU_24203</name>
</gene>
<sequence length="319" mass="36669">MAISSLVDKRIELEERKLINLRMCSGFGQNVQDIIDSLNARLRDRQANLWQIGKYQEFPMTIRSLMHSQQELVEDTRLPPLYSGDVMSYLLHPHVKVLENRNKLEQPPAKINDVQNPLVDSERNKHNTVRLQAQRYAKQRADSLSNREDFVHQQQQHINPQIPSHFIVHHNNQRISCSMKNMPRLAPTSKQNEINLVFNNASHIHQPRTVRNHTSVKANLTATPASPRTTPEKSRNSLRMSSNSHHVTLKPHIVCCPQLAFLFVDSGMSDECRTDTNSVRVANTREEGSDSEEPGERAEKNEDSTEDTRENESQLHTTR</sequence>
<keyword evidence="3" id="KW-1185">Reference proteome</keyword>
<dbReference type="Proteomes" id="UP001281761">
    <property type="component" value="Unassembled WGS sequence"/>
</dbReference>
<dbReference type="EMBL" id="JARBJD010000587">
    <property type="protein sequence ID" value="KAK2940887.1"/>
    <property type="molecule type" value="Genomic_DNA"/>
</dbReference>
<comment type="caution">
    <text evidence="2">The sequence shown here is derived from an EMBL/GenBank/DDBJ whole genome shotgun (WGS) entry which is preliminary data.</text>
</comment>
<feature type="compositionally biased region" description="Basic and acidic residues" evidence="1">
    <location>
        <begin position="283"/>
        <end position="313"/>
    </location>
</feature>
<feature type="region of interest" description="Disordered" evidence="1">
    <location>
        <begin position="271"/>
        <end position="319"/>
    </location>
</feature>
<feature type="compositionally biased region" description="Polar residues" evidence="1">
    <location>
        <begin position="212"/>
        <end position="229"/>
    </location>
</feature>
<proteinExistence type="predicted"/>
<evidence type="ECO:0000313" key="2">
    <source>
        <dbReference type="EMBL" id="KAK2940887.1"/>
    </source>
</evidence>
<protein>
    <submittedName>
        <fullName evidence="2">Uncharacterized protein</fullName>
    </submittedName>
</protein>
<evidence type="ECO:0000256" key="1">
    <source>
        <dbReference type="SAM" id="MobiDB-lite"/>
    </source>
</evidence>
<reference evidence="2 3" key="1">
    <citation type="journal article" date="2022" name="bioRxiv">
        <title>Genomics of Preaxostyla Flagellates Illuminates Evolutionary Transitions and the Path Towards Mitochondrial Loss.</title>
        <authorList>
            <person name="Novak L.V.F."/>
            <person name="Treitli S.C."/>
            <person name="Pyrih J."/>
            <person name="Halakuc P."/>
            <person name="Pipaliya S.V."/>
            <person name="Vacek V."/>
            <person name="Brzon O."/>
            <person name="Soukal P."/>
            <person name="Eme L."/>
            <person name="Dacks J.B."/>
            <person name="Karnkowska A."/>
            <person name="Elias M."/>
            <person name="Hampl V."/>
        </authorList>
    </citation>
    <scope>NUCLEOTIDE SEQUENCE [LARGE SCALE GENOMIC DNA]</scope>
    <source>
        <strain evidence="2">NAU3</strain>
        <tissue evidence="2">Gut</tissue>
    </source>
</reference>
<feature type="region of interest" description="Disordered" evidence="1">
    <location>
        <begin position="205"/>
        <end position="244"/>
    </location>
</feature>
<evidence type="ECO:0000313" key="3">
    <source>
        <dbReference type="Proteomes" id="UP001281761"/>
    </source>
</evidence>
<name>A0ABQ9WQ54_9EUKA</name>
<organism evidence="2 3">
    <name type="scientific">Blattamonas nauphoetae</name>
    <dbReference type="NCBI Taxonomy" id="2049346"/>
    <lineage>
        <taxon>Eukaryota</taxon>
        <taxon>Metamonada</taxon>
        <taxon>Preaxostyla</taxon>
        <taxon>Oxymonadida</taxon>
        <taxon>Blattamonas</taxon>
    </lineage>
</organism>
<accession>A0ABQ9WQ54</accession>